<evidence type="ECO:0000313" key="2">
    <source>
        <dbReference type="Proteomes" id="UP001451303"/>
    </source>
</evidence>
<reference evidence="1 2" key="1">
    <citation type="submission" date="2023-09" db="EMBL/GenBank/DDBJ databases">
        <title>Multi-omics analysis of a traditional fermented food reveals byproduct-associated fungal strains for waste-to-food upcycling.</title>
        <authorList>
            <consortium name="Lawrence Berkeley National Laboratory"/>
            <person name="Rekdal V.M."/>
            <person name="Villalobos-Escobedo J.M."/>
            <person name="Rodriguez-Valeron N."/>
            <person name="Garcia M.O."/>
            <person name="Vasquez D.P."/>
            <person name="Damayanti I."/>
            <person name="Sorensen P.M."/>
            <person name="Baidoo E.E."/>
            <person name="De Carvalho A.C."/>
            <person name="Riley R."/>
            <person name="Lipzen A."/>
            <person name="He G."/>
            <person name="Yan M."/>
            <person name="Haridas S."/>
            <person name="Daum C."/>
            <person name="Yoshinaga Y."/>
            <person name="Ng V."/>
            <person name="Grigoriev I.V."/>
            <person name="Munk R."/>
            <person name="Nuraida L."/>
            <person name="Wijaya C.H."/>
            <person name="Morales P.-C."/>
            <person name="Keasling J.D."/>
        </authorList>
    </citation>
    <scope>NUCLEOTIDE SEQUENCE [LARGE SCALE GENOMIC DNA]</scope>
    <source>
        <strain evidence="1 2">FGSC 2613</strain>
    </source>
</reference>
<dbReference type="EMBL" id="JAVLET010000013">
    <property type="protein sequence ID" value="KAL0466224.1"/>
    <property type="molecule type" value="Genomic_DNA"/>
</dbReference>
<accession>A0ABR3D0N3</accession>
<dbReference type="Proteomes" id="UP001451303">
    <property type="component" value="Unassembled WGS sequence"/>
</dbReference>
<comment type="caution">
    <text evidence="1">The sequence shown here is derived from an EMBL/GenBank/DDBJ whole genome shotgun (WGS) entry which is preliminary data.</text>
</comment>
<protein>
    <submittedName>
        <fullName evidence="1">Uncharacterized protein</fullName>
    </submittedName>
</protein>
<organism evidence="1 2">
    <name type="scientific">Neurospora intermedia</name>
    <dbReference type="NCBI Taxonomy" id="5142"/>
    <lineage>
        <taxon>Eukaryota</taxon>
        <taxon>Fungi</taxon>
        <taxon>Dikarya</taxon>
        <taxon>Ascomycota</taxon>
        <taxon>Pezizomycotina</taxon>
        <taxon>Sordariomycetes</taxon>
        <taxon>Sordariomycetidae</taxon>
        <taxon>Sordariales</taxon>
        <taxon>Sordariaceae</taxon>
        <taxon>Neurospora</taxon>
    </lineage>
</organism>
<gene>
    <name evidence="1" type="ORF">QR685DRAFT_557197</name>
</gene>
<name>A0ABR3D0N3_NEUIN</name>
<evidence type="ECO:0000313" key="1">
    <source>
        <dbReference type="EMBL" id="KAL0466224.1"/>
    </source>
</evidence>
<proteinExistence type="predicted"/>
<keyword evidence="2" id="KW-1185">Reference proteome</keyword>
<sequence length="119" mass="13918">MNQRTCLWRQSLNQARKRTRPEAGLDENLNLPLPLPHQNVKHFEPSKPVPVAITQLETCVRTTTKVVNLHIPQEALYHGHIHTPLIIAVIYSLFALDNAQRLKYWRLFEREGTPNQWFC</sequence>